<feature type="region of interest" description="Disordered" evidence="1">
    <location>
        <begin position="185"/>
        <end position="286"/>
    </location>
</feature>
<dbReference type="Proteomes" id="UP000800039">
    <property type="component" value="Unassembled WGS sequence"/>
</dbReference>
<evidence type="ECO:0000313" key="2">
    <source>
        <dbReference type="EMBL" id="KAF1850858.1"/>
    </source>
</evidence>
<organism evidence="2 3">
    <name type="scientific">Cucurbitaria berberidis CBS 394.84</name>
    <dbReference type="NCBI Taxonomy" id="1168544"/>
    <lineage>
        <taxon>Eukaryota</taxon>
        <taxon>Fungi</taxon>
        <taxon>Dikarya</taxon>
        <taxon>Ascomycota</taxon>
        <taxon>Pezizomycotina</taxon>
        <taxon>Dothideomycetes</taxon>
        <taxon>Pleosporomycetidae</taxon>
        <taxon>Pleosporales</taxon>
        <taxon>Pleosporineae</taxon>
        <taxon>Cucurbitariaceae</taxon>
        <taxon>Cucurbitaria</taxon>
    </lineage>
</organism>
<evidence type="ECO:0000313" key="3">
    <source>
        <dbReference type="Proteomes" id="UP000800039"/>
    </source>
</evidence>
<feature type="compositionally biased region" description="Low complexity" evidence="1">
    <location>
        <begin position="226"/>
        <end position="236"/>
    </location>
</feature>
<sequence>MSFTNNMPTASAIEETIANAIPTTTSTEYATKADFERLERELAELKASHLEIKTLLQQLLAARTGQDITRSDYVYNAPAHDTPNGDTQVSAADRTSTPHALESQSVIPLASNPEVARTVATPILYVTGSLGSVQTQQATNSSQTAPDAAPSHTQPAMPRPDQHRCCDTSVEGGVPGRTFIELSDSDDNIYFDTPATRARQGPPRATTNISNRADTNRPGRTCMQPTINISTTTNNSPGETLSPLNAQRKRGADAQDAGAPDWAVKQAQDIRNRDQLREEAKRSRRN</sequence>
<evidence type="ECO:0000256" key="1">
    <source>
        <dbReference type="SAM" id="MobiDB-lite"/>
    </source>
</evidence>
<dbReference type="AlphaFoldDB" id="A0A9P4GQP5"/>
<feature type="compositionally biased region" description="Basic and acidic residues" evidence="1">
    <location>
        <begin position="268"/>
        <end position="286"/>
    </location>
</feature>
<proteinExistence type="predicted"/>
<feature type="region of interest" description="Disordered" evidence="1">
    <location>
        <begin position="135"/>
        <end position="171"/>
    </location>
</feature>
<dbReference type="EMBL" id="ML976614">
    <property type="protein sequence ID" value="KAF1850858.1"/>
    <property type="molecule type" value="Genomic_DNA"/>
</dbReference>
<protein>
    <submittedName>
        <fullName evidence="2">Uncharacterized protein</fullName>
    </submittedName>
</protein>
<feature type="compositionally biased region" description="Polar residues" evidence="1">
    <location>
        <begin position="84"/>
        <end position="106"/>
    </location>
</feature>
<dbReference type="RefSeq" id="XP_040793421.1">
    <property type="nucleotide sequence ID" value="XM_040931536.1"/>
</dbReference>
<feature type="compositionally biased region" description="Low complexity" evidence="1">
    <location>
        <begin position="135"/>
        <end position="145"/>
    </location>
</feature>
<feature type="region of interest" description="Disordered" evidence="1">
    <location>
        <begin position="75"/>
        <end position="106"/>
    </location>
</feature>
<gene>
    <name evidence="2" type="ORF">K460DRAFT_350859</name>
</gene>
<reference evidence="2" key="1">
    <citation type="submission" date="2020-01" db="EMBL/GenBank/DDBJ databases">
        <authorList>
            <consortium name="DOE Joint Genome Institute"/>
            <person name="Haridas S."/>
            <person name="Albert R."/>
            <person name="Binder M."/>
            <person name="Bloem J."/>
            <person name="Labutti K."/>
            <person name="Salamov A."/>
            <person name="Andreopoulos B."/>
            <person name="Baker S.E."/>
            <person name="Barry K."/>
            <person name="Bills G."/>
            <person name="Bluhm B.H."/>
            <person name="Cannon C."/>
            <person name="Castanera R."/>
            <person name="Culley D.E."/>
            <person name="Daum C."/>
            <person name="Ezra D."/>
            <person name="Gonzalez J.B."/>
            <person name="Henrissat B."/>
            <person name="Kuo A."/>
            <person name="Liang C."/>
            <person name="Lipzen A."/>
            <person name="Lutzoni F."/>
            <person name="Magnuson J."/>
            <person name="Mondo S."/>
            <person name="Nolan M."/>
            <person name="Ohm R."/>
            <person name="Pangilinan J."/>
            <person name="Park H.-J."/>
            <person name="Ramirez L."/>
            <person name="Alfaro M."/>
            <person name="Sun H."/>
            <person name="Tritt A."/>
            <person name="Yoshinaga Y."/>
            <person name="Zwiers L.-H."/>
            <person name="Turgeon B.G."/>
            <person name="Goodwin S.B."/>
            <person name="Spatafora J.W."/>
            <person name="Crous P.W."/>
            <person name="Grigoriev I.V."/>
        </authorList>
    </citation>
    <scope>NUCLEOTIDE SEQUENCE</scope>
    <source>
        <strain evidence="2">CBS 394.84</strain>
    </source>
</reference>
<dbReference type="GeneID" id="63848788"/>
<accession>A0A9P4GQP5</accession>
<comment type="caution">
    <text evidence="2">The sequence shown here is derived from an EMBL/GenBank/DDBJ whole genome shotgun (WGS) entry which is preliminary data.</text>
</comment>
<name>A0A9P4GQP5_9PLEO</name>
<keyword evidence="3" id="KW-1185">Reference proteome</keyword>